<feature type="transmembrane region" description="Helical" evidence="8">
    <location>
        <begin position="72"/>
        <end position="93"/>
    </location>
</feature>
<keyword evidence="6 8" id="KW-1133">Transmembrane helix</keyword>
<feature type="transmembrane region" description="Helical" evidence="8">
    <location>
        <begin position="105"/>
        <end position="128"/>
    </location>
</feature>
<evidence type="ECO:0000256" key="8">
    <source>
        <dbReference type="SAM" id="Phobius"/>
    </source>
</evidence>
<evidence type="ECO:0000313" key="9">
    <source>
        <dbReference type="EMBL" id="RDU25119.1"/>
    </source>
</evidence>
<feature type="transmembrane region" description="Helical" evidence="8">
    <location>
        <begin position="323"/>
        <end position="349"/>
    </location>
</feature>
<dbReference type="GO" id="GO:0033214">
    <property type="term" value="P:siderophore-iron import into cell"/>
    <property type="evidence" value="ECO:0007669"/>
    <property type="project" value="TreeGrafter"/>
</dbReference>
<keyword evidence="10" id="KW-1185">Reference proteome</keyword>
<keyword evidence="3" id="KW-0813">Transport</keyword>
<dbReference type="Proteomes" id="UP000255036">
    <property type="component" value="Unassembled WGS sequence"/>
</dbReference>
<sequence length="354" mass="37562">MKHKKTIKEYKNFIKNKNMIIGIMFLFVLLLAFAALSTGTSDMNGFDVLKTFFGGGTKKSQIILFGMRLPRILTAIFVGSALAIAGAVMQSALRNPLASASTLGVLQGSAFGAAVGIIVFGAGIQSSASIDSAVVINNPYIVTFCAFIGGFIPTFIILTVSRIKSFGPEALILAGVALSTLFNAGLTLLQYFASDVQLAAVVFWTFGDIGRTSKNEVIMIAVFTIAALVYFMFNRWNYNAINSGINTAKSLGVDVDKTILISMAVCSLISAFGVAFVGIISFVGVIAPHVMKFFIGNDYRYLLPASALCGALILLAADIFGRLIVAPVILPIGAVTSLLGAPVFLYLVFKGVKK</sequence>
<evidence type="ECO:0000256" key="5">
    <source>
        <dbReference type="ARBA" id="ARBA00022692"/>
    </source>
</evidence>
<accession>A0A371AZZ3</accession>
<dbReference type="PANTHER" id="PTHR30472:SF25">
    <property type="entry name" value="ABC TRANSPORTER PERMEASE PROTEIN MJ0876-RELATED"/>
    <property type="match status" value="1"/>
</dbReference>
<keyword evidence="7 8" id="KW-0472">Membrane</keyword>
<dbReference type="InterPro" id="IPR000522">
    <property type="entry name" value="ABC_transptr_permease_BtuC"/>
</dbReference>
<dbReference type="RefSeq" id="WP_115480327.1">
    <property type="nucleotide sequence ID" value="NZ_QRCT01000007.1"/>
</dbReference>
<dbReference type="FunFam" id="1.10.3470.10:FF:000001">
    <property type="entry name" value="Vitamin B12 ABC transporter permease BtuC"/>
    <property type="match status" value="1"/>
</dbReference>
<dbReference type="PANTHER" id="PTHR30472">
    <property type="entry name" value="FERRIC ENTEROBACTIN TRANSPORT SYSTEM PERMEASE PROTEIN"/>
    <property type="match status" value="1"/>
</dbReference>
<dbReference type="AlphaFoldDB" id="A0A371AZZ3"/>
<dbReference type="EMBL" id="QRCT01000007">
    <property type="protein sequence ID" value="RDU25119.1"/>
    <property type="molecule type" value="Genomic_DNA"/>
</dbReference>
<evidence type="ECO:0000313" key="10">
    <source>
        <dbReference type="Proteomes" id="UP000255036"/>
    </source>
</evidence>
<dbReference type="GO" id="GO:0022857">
    <property type="term" value="F:transmembrane transporter activity"/>
    <property type="evidence" value="ECO:0007669"/>
    <property type="project" value="InterPro"/>
</dbReference>
<comment type="similarity">
    <text evidence="2">Belongs to the binding-protein-dependent transport system permease family. FecCD subfamily.</text>
</comment>
<dbReference type="GO" id="GO:0005886">
    <property type="term" value="C:plasma membrane"/>
    <property type="evidence" value="ECO:0007669"/>
    <property type="project" value="UniProtKB-SubCell"/>
</dbReference>
<dbReference type="Pfam" id="PF01032">
    <property type="entry name" value="FecCD"/>
    <property type="match status" value="1"/>
</dbReference>
<evidence type="ECO:0000256" key="7">
    <source>
        <dbReference type="ARBA" id="ARBA00023136"/>
    </source>
</evidence>
<dbReference type="OrthoDB" id="9792889at2"/>
<keyword evidence="4" id="KW-1003">Cell membrane</keyword>
<keyword evidence="5 8" id="KW-0812">Transmembrane</keyword>
<feature type="transmembrane region" description="Helical" evidence="8">
    <location>
        <begin position="299"/>
        <end position="317"/>
    </location>
</feature>
<feature type="transmembrane region" description="Helical" evidence="8">
    <location>
        <begin position="140"/>
        <end position="158"/>
    </location>
</feature>
<feature type="transmembrane region" description="Helical" evidence="8">
    <location>
        <begin position="259"/>
        <end position="287"/>
    </location>
</feature>
<dbReference type="InterPro" id="IPR037294">
    <property type="entry name" value="ABC_BtuC-like"/>
</dbReference>
<evidence type="ECO:0000256" key="4">
    <source>
        <dbReference type="ARBA" id="ARBA00022475"/>
    </source>
</evidence>
<evidence type="ECO:0000256" key="1">
    <source>
        <dbReference type="ARBA" id="ARBA00004651"/>
    </source>
</evidence>
<evidence type="ECO:0000256" key="2">
    <source>
        <dbReference type="ARBA" id="ARBA00007935"/>
    </source>
</evidence>
<proteinExistence type="inferred from homology"/>
<dbReference type="Gene3D" id="1.10.3470.10">
    <property type="entry name" value="ABC transporter involved in vitamin B12 uptake, BtuC"/>
    <property type="match status" value="1"/>
</dbReference>
<evidence type="ECO:0000256" key="3">
    <source>
        <dbReference type="ARBA" id="ARBA00022448"/>
    </source>
</evidence>
<organism evidence="9 10">
    <name type="scientific">Anaerosacchariphilus polymeriproducens</name>
    <dbReference type="NCBI Taxonomy" id="1812858"/>
    <lineage>
        <taxon>Bacteria</taxon>
        <taxon>Bacillati</taxon>
        <taxon>Bacillota</taxon>
        <taxon>Clostridia</taxon>
        <taxon>Lachnospirales</taxon>
        <taxon>Lachnospiraceae</taxon>
        <taxon>Anaerosacchariphilus</taxon>
    </lineage>
</organism>
<name>A0A371AZZ3_9FIRM</name>
<evidence type="ECO:0000256" key="6">
    <source>
        <dbReference type="ARBA" id="ARBA00022989"/>
    </source>
</evidence>
<reference evidence="9 10" key="1">
    <citation type="submission" date="2018-07" db="EMBL/GenBank/DDBJ databases">
        <title>Anaerosacharophilus polymeroproducens gen. nov. sp. nov., an anaerobic bacterium isolated from salt field.</title>
        <authorList>
            <person name="Kim W."/>
            <person name="Yang S.-H."/>
            <person name="Oh J."/>
            <person name="Lee J.-H."/>
            <person name="Kwon K.K."/>
        </authorList>
    </citation>
    <scope>NUCLEOTIDE SEQUENCE [LARGE SCALE GENOMIC DNA]</scope>
    <source>
        <strain evidence="9 10">MCWD5</strain>
    </source>
</reference>
<gene>
    <name evidence="9" type="ORF">DWV06_01070</name>
</gene>
<comment type="subcellular location">
    <subcellularLocation>
        <location evidence="1">Cell membrane</location>
        <topology evidence="1">Multi-pass membrane protein</topology>
    </subcellularLocation>
</comment>
<dbReference type="CDD" id="cd06550">
    <property type="entry name" value="TM_ABC_iron-siderophores_like"/>
    <property type="match status" value="1"/>
</dbReference>
<comment type="caution">
    <text evidence="9">The sequence shown here is derived from an EMBL/GenBank/DDBJ whole genome shotgun (WGS) entry which is preliminary data.</text>
</comment>
<feature type="transmembrane region" description="Helical" evidence="8">
    <location>
        <begin position="170"/>
        <end position="186"/>
    </location>
</feature>
<feature type="transmembrane region" description="Helical" evidence="8">
    <location>
        <begin position="217"/>
        <end position="233"/>
    </location>
</feature>
<protein>
    <submittedName>
        <fullName evidence="9">Iron ABC transporter permease</fullName>
    </submittedName>
</protein>
<dbReference type="SUPFAM" id="SSF81345">
    <property type="entry name" value="ABC transporter involved in vitamin B12 uptake, BtuC"/>
    <property type="match status" value="1"/>
</dbReference>